<dbReference type="AlphaFoldDB" id="A0A850EIF0"/>
<dbReference type="PROSITE" id="PS50943">
    <property type="entry name" value="HTH_CROC1"/>
    <property type="match status" value="1"/>
</dbReference>
<evidence type="ECO:0000313" key="3">
    <source>
        <dbReference type="Proteomes" id="UP000564806"/>
    </source>
</evidence>
<dbReference type="Pfam" id="PF13443">
    <property type="entry name" value="HTH_26"/>
    <property type="match status" value="1"/>
</dbReference>
<organism evidence="2 3">
    <name type="scientific">Paenibacillus agri</name>
    <dbReference type="NCBI Taxonomy" id="2744309"/>
    <lineage>
        <taxon>Bacteria</taxon>
        <taxon>Bacillati</taxon>
        <taxon>Bacillota</taxon>
        <taxon>Bacilli</taxon>
        <taxon>Bacillales</taxon>
        <taxon>Paenibacillaceae</taxon>
        <taxon>Paenibacillus</taxon>
    </lineage>
</organism>
<accession>A0A850EIF0</accession>
<comment type="caution">
    <text evidence="2">The sequence shown here is derived from an EMBL/GenBank/DDBJ whole genome shotgun (WGS) entry which is preliminary data.</text>
</comment>
<sequence length="462" mass="53878">MEPTTTITAQLESFLKEKKITVSQFAEAAGLHTGTLSNILNDKKTISMQQLDKITSAMRLEEGHFYDLYIQDCFFHSSPDWRRLGPYLNRCAELNKLDYIRQTVHLMLDRLSYAPLLFEAAEEFFRNGKRAAALILYESLAETEKYQHSERLALCHYRLFIINLCEDQDLNTLAAIQFEPYIDRLDEMYQLDALNELINVNISLHRWQAVELLSQKMGHKAMIQYEQSRGQSHPYNEPNKPLVFYVLYAHLSLGNVYSQHGDYETALEYADLYGTADWVDSPSDEEAQIIYQFHEWSEANRYMYKLMRGQAEVLPEYIDYLSTRQDEVFVGLCRIVAASNTYHFNIDPVLERFDSHLRLKDQEGLFGEVNSLITMDRHTRLLAELGLYYLNNKKFQKGILLVLESLESSIKIKCDSAILRCVGLYEQFRHHAPAESQNRYTILIREVQKLNEKKIGFSLGYM</sequence>
<dbReference type="Proteomes" id="UP000564806">
    <property type="component" value="Unassembled WGS sequence"/>
</dbReference>
<proteinExistence type="predicted"/>
<feature type="domain" description="HTH cro/C1-type" evidence="1">
    <location>
        <begin position="11"/>
        <end position="65"/>
    </location>
</feature>
<dbReference type="RefSeq" id="WP_175371677.1">
    <property type="nucleotide sequence ID" value="NZ_JABWCS010000206.1"/>
</dbReference>
<protein>
    <submittedName>
        <fullName evidence="2">Helix-turn-helix transcriptional regulator</fullName>
    </submittedName>
</protein>
<evidence type="ECO:0000259" key="1">
    <source>
        <dbReference type="PROSITE" id="PS50943"/>
    </source>
</evidence>
<name>A0A850EIF0_9BACL</name>
<gene>
    <name evidence="2" type="ORF">HPT30_12320</name>
</gene>
<keyword evidence="3" id="KW-1185">Reference proteome</keyword>
<dbReference type="CDD" id="cd00093">
    <property type="entry name" value="HTH_XRE"/>
    <property type="match status" value="1"/>
</dbReference>
<dbReference type="Gene3D" id="1.10.260.40">
    <property type="entry name" value="lambda repressor-like DNA-binding domains"/>
    <property type="match status" value="1"/>
</dbReference>
<dbReference type="SUPFAM" id="SSF47413">
    <property type="entry name" value="lambda repressor-like DNA-binding domains"/>
    <property type="match status" value="1"/>
</dbReference>
<evidence type="ECO:0000313" key="2">
    <source>
        <dbReference type="EMBL" id="NUU61133.1"/>
    </source>
</evidence>
<dbReference type="EMBL" id="JABWCS010000206">
    <property type="protein sequence ID" value="NUU61133.1"/>
    <property type="molecule type" value="Genomic_DNA"/>
</dbReference>
<dbReference type="InterPro" id="IPR001387">
    <property type="entry name" value="Cro/C1-type_HTH"/>
</dbReference>
<dbReference type="SMART" id="SM00530">
    <property type="entry name" value="HTH_XRE"/>
    <property type="match status" value="1"/>
</dbReference>
<reference evidence="2" key="1">
    <citation type="submission" date="2020-06" db="EMBL/GenBank/DDBJ databases">
        <title>Paenibacillus sp. nov., isolated from soil.</title>
        <authorList>
            <person name="Seo Y.L."/>
        </authorList>
    </citation>
    <scope>NUCLEOTIDE SEQUENCE [LARGE SCALE GENOMIC DNA]</scope>
    <source>
        <strain evidence="2">JW14</strain>
    </source>
</reference>
<dbReference type="GO" id="GO:0003677">
    <property type="term" value="F:DNA binding"/>
    <property type="evidence" value="ECO:0007669"/>
    <property type="project" value="InterPro"/>
</dbReference>
<dbReference type="InterPro" id="IPR010982">
    <property type="entry name" value="Lambda_DNA-bd_dom_sf"/>
</dbReference>